<proteinExistence type="inferred from homology"/>
<dbReference type="SUPFAM" id="SSF46689">
    <property type="entry name" value="Homeodomain-like"/>
    <property type="match status" value="1"/>
</dbReference>
<protein>
    <recommendedName>
        <fullName evidence="3">methylated-DNA--[protein]-cysteine S-methyltransferase</fullName>
        <ecNumber evidence="3">2.1.1.63</ecNumber>
    </recommendedName>
</protein>
<dbReference type="Gene3D" id="3.30.160.70">
    <property type="entry name" value="Methylated DNA-protein cysteine methyltransferase domain"/>
    <property type="match status" value="1"/>
</dbReference>
<keyword evidence="6" id="KW-0227">DNA damage</keyword>
<dbReference type="InterPro" id="IPR036388">
    <property type="entry name" value="WH-like_DNA-bd_sf"/>
</dbReference>
<evidence type="ECO:0000256" key="3">
    <source>
        <dbReference type="ARBA" id="ARBA00011918"/>
    </source>
</evidence>
<comment type="similarity">
    <text evidence="2">Belongs to the MGMT family.</text>
</comment>
<dbReference type="Pfam" id="PF01035">
    <property type="entry name" value="DNA_binding_1"/>
    <property type="match status" value="1"/>
</dbReference>
<evidence type="ECO:0000313" key="13">
    <source>
        <dbReference type="Proteomes" id="UP000546173"/>
    </source>
</evidence>
<dbReference type="InterPro" id="IPR008332">
    <property type="entry name" value="MethylG_MeTrfase_N"/>
</dbReference>
<evidence type="ECO:0000256" key="6">
    <source>
        <dbReference type="ARBA" id="ARBA00022763"/>
    </source>
</evidence>
<dbReference type="GO" id="GO:0003908">
    <property type="term" value="F:methylated-DNA-[protein]-cysteine S-methyltransferase activity"/>
    <property type="evidence" value="ECO:0007669"/>
    <property type="project" value="UniProtKB-EC"/>
</dbReference>
<dbReference type="GO" id="GO:0043565">
    <property type="term" value="F:sequence-specific DNA binding"/>
    <property type="evidence" value="ECO:0007669"/>
    <property type="project" value="InterPro"/>
</dbReference>
<keyword evidence="13" id="KW-1185">Reference proteome</keyword>
<comment type="catalytic activity">
    <reaction evidence="10">
        <text>a 6-O-methyl-2'-deoxyguanosine in DNA + L-cysteinyl-[protein] = S-methyl-L-cysteinyl-[protein] + a 2'-deoxyguanosine in DNA</text>
        <dbReference type="Rhea" id="RHEA:24000"/>
        <dbReference type="Rhea" id="RHEA-COMP:10131"/>
        <dbReference type="Rhea" id="RHEA-COMP:10132"/>
        <dbReference type="Rhea" id="RHEA-COMP:11367"/>
        <dbReference type="Rhea" id="RHEA-COMP:11368"/>
        <dbReference type="ChEBI" id="CHEBI:29950"/>
        <dbReference type="ChEBI" id="CHEBI:82612"/>
        <dbReference type="ChEBI" id="CHEBI:85445"/>
        <dbReference type="ChEBI" id="CHEBI:85448"/>
        <dbReference type="EC" id="2.1.1.63"/>
    </reaction>
</comment>
<evidence type="ECO:0000256" key="10">
    <source>
        <dbReference type="ARBA" id="ARBA00049348"/>
    </source>
</evidence>
<evidence type="ECO:0000256" key="1">
    <source>
        <dbReference type="ARBA" id="ARBA00001286"/>
    </source>
</evidence>
<dbReference type="Gene3D" id="1.10.10.60">
    <property type="entry name" value="Homeodomain-like"/>
    <property type="match status" value="2"/>
</dbReference>
<dbReference type="PANTHER" id="PTHR10815">
    <property type="entry name" value="METHYLATED-DNA--PROTEIN-CYSTEINE METHYLTRANSFERASE"/>
    <property type="match status" value="1"/>
</dbReference>
<dbReference type="AlphaFoldDB" id="A0A7X1G2U1"/>
<reference evidence="12 13" key="1">
    <citation type="submission" date="2020-08" db="EMBL/GenBank/DDBJ databases">
        <title>Pseudomonas sp. nov.</title>
        <authorList>
            <person name="Gieschler S."/>
            <person name="Fiedler G."/>
            <person name="Brinks E."/>
            <person name="Boehnlein C."/>
            <person name="Franz C.M.A.P."/>
            <person name="Kabisch J."/>
        </authorList>
    </citation>
    <scope>NUCLEOTIDE SEQUENCE [LARGE SCALE GENOMIC DNA]</scope>
    <source>
        <strain evidence="12 13">MBT-2</strain>
    </source>
</reference>
<dbReference type="PROSITE" id="PS01124">
    <property type="entry name" value="HTH_ARAC_FAMILY_2"/>
    <property type="match status" value="1"/>
</dbReference>
<dbReference type="Pfam" id="PF02870">
    <property type="entry name" value="Methyltransf_1N"/>
    <property type="match status" value="1"/>
</dbReference>
<dbReference type="SMART" id="SM00342">
    <property type="entry name" value="HTH_ARAC"/>
    <property type="match status" value="1"/>
</dbReference>
<organism evidence="12 13">
    <name type="scientific">Pseudomonas baltica</name>
    <dbReference type="NCBI Taxonomy" id="2762576"/>
    <lineage>
        <taxon>Bacteria</taxon>
        <taxon>Pseudomonadati</taxon>
        <taxon>Pseudomonadota</taxon>
        <taxon>Gammaproteobacteria</taxon>
        <taxon>Pseudomonadales</taxon>
        <taxon>Pseudomonadaceae</taxon>
        <taxon>Pseudomonas</taxon>
    </lineage>
</organism>
<dbReference type="PROSITE" id="PS00374">
    <property type="entry name" value="MGMT"/>
    <property type="match status" value="1"/>
</dbReference>
<dbReference type="InterPro" id="IPR036217">
    <property type="entry name" value="MethylDNA_cys_MeTrfase_DNAb"/>
</dbReference>
<dbReference type="CDD" id="cd06445">
    <property type="entry name" value="ATase"/>
    <property type="match status" value="1"/>
</dbReference>
<comment type="caution">
    <text evidence="12">The sequence shown here is derived from an EMBL/GenBank/DDBJ whole genome shotgun (WGS) entry which is preliminary data.</text>
</comment>
<dbReference type="InterPro" id="IPR014048">
    <property type="entry name" value="MethylDNA_cys_MeTrfase_DNA-bd"/>
</dbReference>
<dbReference type="NCBIfam" id="TIGR00589">
    <property type="entry name" value="ogt"/>
    <property type="match status" value="1"/>
</dbReference>
<accession>A0A7X1G2U1</accession>
<dbReference type="InterPro" id="IPR018060">
    <property type="entry name" value="HTH_AraC"/>
</dbReference>
<dbReference type="Pfam" id="PF12833">
    <property type="entry name" value="HTH_18"/>
    <property type="match status" value="1"/>
</dbReference>
<keyword evidence="7" id="KW-0805">Transcription regulation</keyword>
<dbReference type="InterPro" id="IPR001497">
    <property type="entry name" value="MethylDNA_cys_MeTrfase_AS"/>
</dbReference>
<dbReference type="Proteomes" id="UP000546173">
    <property type="component" value="Unassembled WGS sequence"/>
</dbReference>
<dbReference type="NCBIfam" id="NF011964">
    <property type="entry name" value="PRK15435.1"/>
    <property type="match status" value="1"/>
</dbReference>
<keyword evidence="5 12" id="KW-0808">Transferase</keyword>
<evidence type="ECO:0000259" key="11">
    <source>
        <dbReference type="PROSITE" id="PS01124"/>
    </source>
</evidence>
<keyword evidence="12" id="KW-0238">DNA-binding</keyword>
<keyword evidence="4 12" id="KW-0489">Methyltransferase</keyword>
<dbReference type="GO" id="GO:0006281">
    <property type="term" value="P:DNA repair"/>
    <property type="evidence" value="ECO:0007669"/>
    <property type="project" value="UniProtKB-KW"/>
</dbReference>
<dbReference type="EMBL" id="JACMYH010000001">
    <property type="protein sequence ID" value="MBC2677186.1"/>
    <property type="molecule type" value="Genomic_DNA"/>
</dbReference>
<dbReference type="Gene3D" id="1.10.10.10">
    <property type="entry name" value="Winged helix-like DNA-binding domain superfamily/Winged helix DNA-binding domain"/>
    <property type="match status" value="1"/>
</dbReference>
<evidence type="ECO:0000256" key="2">
    <source>
        <dbReference type="ARBA" id="ARBA00008711"/>
    </source>
</evidence>
<dbReference type="InterPro" id="IPR009057">
    <property type="entry name" value="Homeodomain-like_sf"/>
</dbReference>
<dbReference type="SUPFAM" id="SSF53155">
    <property type="entry name" value="Methylated DNA-protein cysteine methyltransferase domain"/>
    <property type="match status" value="1"/>
</dbReference>
<dbReference type="EC" id="2.1.1.63" evidence="3"/>
<dbReference type="PANTHER" id="PTHR10815:SF14">
    <property type="entry name" value="BIFUNCTIONAL TRANSCRIPTIONAL ACTIVATOR_DNA REPAIR ENZYME ADA"/>
    <property type="match status" value="1"/>
</dbReference>
<evidence type="ECO:0000256" key="9">
    <source>
        <dbReference type="ARBA" id="ARBA00023204"/>
    </source>
</evidence>
<dbReference type="InterPro" id="IPR036631">
    <property type="entry name" value="MGMT_N_sf"/>
</dbReference>
<evidence type="ECO:0000256" key="8">
    <source>
        <dbReference type="ARBA" id="ARBA00023163"/>
    </source>
</evidence>
<feature type="domain" description="HTH araC/xylS-type" evidence="11">
    <location>
        <begin position="9"/>
        <end position="109"/>
    </location>
</feature>
<comment type="catalytic activity">
    <reaction evidence="1">
        <text>a 4-O-methyl-thymidine in DNA + L-cysteinyl-[protein] = a thymidine in DNA + S-methyl-L-cysteinyl-[protein]</text>
        <dbReference type="Rhea" id="RHEA:53428"/>
        <dbReference type="Rhea" id="RHEA-COMP:10131"/>
        <dbReference type="Rhea" id="RHEA-COMP:10132"/>
        <dbReference type="Rhea" id="RHEA-COMP:13555"/>
        <dbReference type="Rhea" id="RHEA-COMP:13556"/>
        <dbReference type="ChEBI" id="CHEBI:29950"/>
        <dbReference type="ChEBI" id="CHEBI:82612"/>
        <dbReference type="ChEBI" id="CHEBI:137386"/>
        <dbReference type="ChEBI" id="CHEBI:137387"/>
        <dbReference type="EC" id="2.1.1.63"/>
    </reaction>
</comment>
<dbReference type="RefSeq" id="WP_185793279.1">
    <property type="nucleotide sequence ID" value="NZ_JACMYH010000001.1"/>
</dbReference>
<sequence>MPTPTAHHSQLVAAACRQIEASDALPELSALAERAGLSPWHFHRVFKAVTGLTPRSYASARRAQKVREQLQQGKSVTETLYASGFNSSGRFYEAANGMLGMTPAAFRQGGSKASIHFALAQCSLGAVLVACSERGVCAILLGDEPQALLDDLQRRFPKAALIGADSDFEAIVAKVLGFIEAPRAGLDLPLDIRGTAFQQRVWQALGKIEPGTTASYAQVAASIGAPSAVRAVAGACAANALAVAVPCHRVVRTDGGLSGYRWGIERKRELLERERRPDTP</sequence>
<dbReference type="GO" id="GO:0003700">
    <property type="term" value="F:DNA-binding transcription factor activity"/>
    <property type="evidence" value="ECO:0007669"/>
    <property type="project" value="InterPro"/>
</dbReference>
<evidence type="ECO:0000256" key="7">
    <source>
        <dbReference type="ARBA" id="ARBA00023015"/>
    </source>
</evidence>
<dbReference type="FunFam" id="1.10.10.10:FF:000214">
    <property type="entry name" value="Methylated-DNA--protein-cysteine methyltransferase"/>
    <property type="match status" value="1"/>
</dbReference>
<dbReference type="SUPFAM" id="SSF46767">
    <property type="entry name" value="Methylated DNA-protein cysteine methyltransferase, C-terminal domain"/>
    <property type="match status" value="1"/>
</dbReference>
<evidence type="ECO:0000313" key="12">
    <source>
        <dbReference type="EMBL" id="MBC2677186.1"/>
    </source>
</evidence>
<gene>
    <name evidence="12" type="primary">ada</name>
    <name evidence="12" type="ORF">H7993_02175</name>
</gene>
<keyword evidence="9" id="KW-0234">DNA repair</keyword>
<evidence type="ECO:0000256" key="5">
    <source>
        <dbReference type="ARBA" id="ARBA00022679"/>
    </source>
</evidence>
<evidence type="ECO:0000256" key="4">
    <source>
        <dbReference type="ARBA" id="ARBA00022603"/>
    </source>
</evidence>
<dbReference type="GO" id="GO:0032259">
    <property type="term" value="P:methylation"/>
    <property type="evidence" value="ECO:0007669"/>
    <property type="project" value="UniProtKB-KW"/>
</dbReference>
<keyword evidence="8" id="KW-0804">Transcription</keyword>
<name>A0A7X1G2U1_9PSED</name>